<dbReference type="Gene3D" id="1.25.40.10">
    <property type="entry name" value="Tetratricopeptide repeat domain"/>
    <property type="match status" value="4"/>
</dbReference>
<feature type="repeat" description="PPR" evidence="2">
    <location>
        <begin position="90"/>
        <end position="124"/>
    </location>
</feature>
<dbReference type="NCBIfam" id="TIGR00756">
    <property type="entry name" value="PPR"/>
    <property type="match status" value="5"/>
</dbReference>
<dbReference type="PANTHER" id="PTHR47926">
    <property type="entry name" value="PENTATRICOPEPTIDE REPEAT-CONTAINING PROTEIN"/>
    <property type="match status" value="1"/>
</dbReference>
<protein>
    <recommendedName>
        <fullName evidence="5">Pentacotripeptide-repeat region of PRORP domain-containing protein</fullName>
    </recommendedName>
</protein>
<reference evidence="3" key="2">
    <citation type="submission" date="2022-03" db="EMBL/GenBank/DDBJ databases">
        <title>Draft title - Genomic analysis of global carrot germplasm unveils the trajectory of domestication and the origin of high carotenoid orange carrot.</title>
        <authorList>
            <person name="Iorizzo M."/>
            <person name="Ellison S."/>
            <person name="Senalik D."/>
            <person name="Macko-Podgorni A."/>
            <person name="Grzebelus D."/>
            <person name="Bostan H."/>
            <person name="Rolling W."/>
            <person name="Curaba J."/>
            <person name="Simon P."/>
        </authorList>
    </citation>
    <scope>NUCLEOTIDE SEQUENCE</scope>
    <source>
        <tissue evidence="3">Leaf</tissue>
    </source>
</reference>
<dbReference type="FunFam" id="1.25.40.10:FF:001383">
    <property type="entry name" value="Pentatricopeptide repeat-containing protein mitochondrial"/>
    <property type="match status" value="1"/>
</dbReference>
<dbReference type="AlphaFoldDB" id="A0AAF0WEU2"/>
<dbReference type="GO" id="GO:0003723">
    <property type="term" value="F:RNA binding"/>
    <property type="evidence" value="ECO:0007669"/>
    <property type="project" value="InterPro"/>
</dbReference>
<dbReference type="InterPro" id="IPR046848">
    <property type="entry name" value="E_motif"/>
</dbReference>
<name>A0AAF0WEU2_DAUCS</name>
<dbReference type="Proteomes" id="UP000077755">
    <property type="component" value="Chromosome 2"/>
</dbReference>
<feature type="repeat" description="PPR" evidence="2">
    <location>
        <begin position="226"/>
        <end position="260"/>
    </location>
</feature>
<feature type="repeat" description="PPR" evidence="2">
    <location>
        <begin position="362"/>
        <end position="396"/>
    </location>
</feature>
<proteinExistence type="predicted"/>
<keyword evidence="4" id="KW-1185">Reference proteome</keyword>
<sequence>MLSSVKRAVCNKIITDHCSLHTLSSDEYVKIIEIYGRDRALQSGKALHGHLVVNGLSRLTHYASKLVAFYTECRQLNDARKVFDKIPQTNVRRWIVLVGAYARHGFHQEAMDVFCEMQVEGVEPNKFVFPSILKASGHLSDKRTGEKIHTVVLKNGFETDAFVVSALVDMYAKCGKIDKARSVFDNFGEKDLVTLNVMVSGYVHHRCVEEALNLVKEMQLTVIKPNVVTWNILIAGFSQAGDESMVGKLFQLMQDSGVEPDVVSWTSVISGFVQNFRYMDAFDTFKKMFGVGMLPTSATISSLLPACATLADLKHGKEIHSYAVVRGFEEDTFVSSALIDMYSKCGSLYEAKTLFTNMSERNTVTWNSMIFGYANHGYCEEAIHLFNQMADEGETKVDHLSFTAALTACSLGGMTELGQALFNSMQENYHIKPRSEHYACVVDLMGKAGKIDEAYDMIQKMPIERDKFVWGALLGACKQHGNVDIAEIAAKHLSKLEPESAGSSLVLSSLYMDAGSWRDSARVKRRMKKRKLEKLPGCSWINST</sequence>
<dbReference type="Pfam" id="PF20431">
    <property type="entry name" value="E_motif"/>
    <property type="match status" value="1"/>
</dbReference>
<keyword evidence="1" id="KW-0677">Repeat</keyword>
<evidence type="ECO:0000313" key="4">
    <source>
        <dbReference type="Proteomes" id="UP000077755"/>
    </source>
</evidence>
<dbReference type="FunFam" id="1.25.40.10:FF:001093">
    <property type="entry name" value="Pentatricopeptide repeat-containing protein At2g34400"/>
    <property type="match status" value="1"/>
</dbReference>
<dbReference type="InterPro" id="IPR011990">
    <property type="entry name" value="TPR-like_helical_dom_sf"/>
</dbReference>
<dbReference type="InterPro" id="IPR046960">
    <property type="entry name" value="PPR_At4g14850-like_plant"/>
</dbReference>
<dbReference type="FunFam" id="1.25.40.10:FF:000344">
    <property type="entry name" value="Pentatricopeptide repeat-containing protein"/>
    <property type="match status" value="1"/>
</dbReference>
<accession>A0AAF0WEU2</accession>
<dbReference type="PROSITE" id="PS51375">
    <property type="entry name" value="PPR"/>
    <property type="match status" value="5"/>
</dbReference>
<evidence type="ECO:0000256" key="1">
    <source>
        <dbReference type="ARBA" id="ARBA00022737"/>
    </source>
</evidence>
<dbReference type="Pfam" id="PF01535">
    <property type="entry name" value="PPR"/>
    <property type="match status" value="4"/>
</dbReference>
<evidence type="ECO:0000313" key="3">
    <source>
        <dbReference type="EMBL" id="WOG87461.1"/>
    </source>
</evidence>
<evidence type="ECO:0008006" key="5">
    <source>
        <dbReference type="Google" id="ProtNLM"/>
    </source>
</evidence>
<dbReference type="Pfam" id="PF13041">
    <property type="entry name" value="PPR_2"/>
    <property type="match status" value="2"/>
</dbReference>
<dbReference type="PANTHER" id="PTHR47926:SF487">
    <property type="entry name" value="REPEAT (TPR)-LIKE SUPERFAMILY PROTEIN, PUTATIVE-RELATED"/>
    <property type="match status" value="1"/>
</dbReference>
<feature type="repeat" description="PPR" evidence="2">
    <location>
        <begin position="261"/>
        <end position="295"/>
    </location>
</feature>
<dbReference type="InterPro" id="IPR002885">
    <property type="entry name" value="PPR_rpt"/>
</dbReference>
<gene>
    <name evidence="3" type="ORF">DCAR_0206686</name>
</gene>
<dbReference type="GO" id="GO:0009451">
    <property type="term" value="P:RNA modification"/>
    <property type="evidence" value="ECO:0007669"/>
    <property type="project" value="InterPro"/>
</dbReference>
<feature type="repeat" description="PPR" evidence="2">
    <location>
        <begin position="191"/>
        <end position="225"/>
    </location>
</feature>
<reference evidence="3" key="1">
    <citation type="journal article" date="2016" name="Nat. Genet.">
        <title>A high-quality carrot genome assembly provides new insights into carotenoid accumulation and asterid genome evolution.</title>
        <authorList>
            <person name="Iorizzo M."/>
            <person name="Ellison S."/>
            <person name="Senalik D."/>
            <person name="Zeng P."/>
            <person name="Satapoomin P."/>
            <person name="Huang J."/>
            <person name="Bowman M."/>
            <person name="Iovene M."/>
            <person name="Sanseverino W."/>
            <person name="Cavagnaro P."/>
            <person name="Yildiz M."/>
            <person name="Macko-Podgorni A."/>
            <person name="Moranska E."/>
            <person name="Grzebelus E."/>
            <person name="Grzebelus D."/>
            <person name="Ashrafi H."/>
            <person name="Zheng Z."/>
            <person name="Cheng S."/>
            <person name="Spooner D."/>
            <person name="Van Deynze A."/>
            <person name="Simon P."/>
        </authorList>
    </citation>
    <scope>NUCLEOTIDE SEQUENCE</scope>
    <source>
        <tissue evidence="3">Leaf</tissue>
    </source>
</reference>
<dbReference type="EMBL" id="CP093344">
    <property type="protein sequence ID" value="WOG87461.1"/>
    <property type="molecule type" value="Genomic_DNA"/>
</dbReference>
<evidence type="ECO:0000256" key="2">
    <source>
        <dbReference type="PROSITE-ProRule" id="PRU00708"/>
    </source>
</evidence>
<organism evidence="3 4">
    <name type="scientific">Daucus carota subsp. sativus</name>
    <name type="common">Carrot</name>
    <dbReference type="NCBI Taxonomy" id="79200"/>
    <lineage>
        <taxon>Eukaryota</taxon>
        <taxon>Viridiplantae</taxon>
        <taxon>Streptophyta</taxon>
        <taxon>Embryophyta</taxon>
        <taxon>Tracheophyta</taxon>
        <taxon>Spermatophyta</taxon>
        <taxon>Magnoliopsida</taxon>
        <taxon>eudicotyledons</taxon>
        <taxon>Gunneridae</taxon>
        <taxon>Pentapetalae</taxon>
        <taxon>asterids</taxon>
        <taxon>campanulids</taxon>
        <taxon>Apiales</taxon>
        <taxon>Apiaceae</taxon>
        <taxon>Apioideae</taxon>
        <taxon>Scandiceae</taxon>
        <taxon>Daucinae</taxon>
        <taxon>Daucus</taxon>
        <taxon>Daucus sect. Daucus</taxon>
    </lineage>
</organism>